<keyword evidence="2" id="KW-1185">Reference proteome</keyword>
<sequence>MDHKAATTIELRRRNMTNFSENMSPFPDKTLQQTDDGNEVCRCPILISCFPGFTEPRLKNGMLAMRPVHDYEPAGVSATLHSGMLQKRELVLTEWRSTHTELENSTISAEELARCCDHIASLLRGTAVSNDDYRILNCLGFCLVTGRLLNGCETSIVCFVYRLPTNVAGNSPLSTQRKIIGDSFTAPDPCIPDLDDRCHLAYSLAISLYHLHCAGWIHRKMSSYNIFFFRDKASGEIELTRPYLKG</sequence>
<dbReference type="InterPro" id="IPR011009">
    <property type="entry name" value="Kinase-like_dom_sf"/>
</dbReference>
<dbReference type="AlphaFoldDB" id="A0A9P8VNT2"/>
<dbReference type="SUPFAM" id="SSF56112">
    <property type="entry name" value="Protein kinase-like (PK-like)"/>
    <property type="match status" value="1"/>
</dbReference>
<dbReference type="OrthoDB" id="1911848at2759"/>
<proteinExistence type="predicted"/>
<comment type="caution">
    <text evidence="1">The sequence shown here is derived from an EMBL/GenBank/DDBJ whole genome shotgun (WGS) entry which is preliminary data.</text>
</comment>
<dbReference type="Proteomes" id="UP000777438">
    <property type="component" value="Unassembled WGS sequence"/>
</dbReference>
<evidence type="ECO:0000313" key="2">
    <source>
        <dbReference type="Proteomes" id="UP000777438"/>
    </source>
</evidence>
<protein>
    <recommendedName>
        <fullName evidence="3">Protein kinase domain-containing protein</fullName>
    </recommendedName>
</protein>
<dbReference type="EMBL" id="JAGPYM010000116">
    <property type="protein sequence ID" value="KAH6867211.1"/>
    <property type="molecule type" value="Genomic_DNA"/>
</dbReference>
<dbReference type="PANTHER" id="PTHR37542:SF3">
    <property type="entry name" value="PRION-INHIBITION AND PROPAGATION HELO DOMAIN-CONTAINING PROTEIN"/>
    <property type="match status" value="1"/>
</dbReference>
<evidence type="ECO:0008006" key="3">
    <source>
        <dbReference type="Google" id="ProtNLM"/>
    </source>
</evidence>
<gene>
    <name evidence="1" type="ORF">B0T10DRAFT_467999</name>
</gene>
<dbReference type="PANTHER" id="PTHR37542">
    <property type="entry name" value="HELO DOMAIN-CONTAINING PROTEIN-RELATED"/>
    <property type="match status" value="1"/>
</dbReference>
<name>A0A9P8VNT2_9HYPO</name>
<organism evidence="1 2">
    <name type="scientific">Thelonectria olida</name>
    <dbReference type="NCBI Taxonomy" id="1576542"/>
    <lineage>
        <taxon>Eukaryota</taxon>
        <taxon>Fungi</taxon>
        <taxon>Dikarya</taxon>
        <taxon>Ascomycota</taxon>
        <taxon>Pezizomycotina</taxon>
        <taxon>Sordariomycetes</taxon>
        <taxon>Hypocreomycetidae</taxon>
        <taxon>Hypocreales</taxon>
        <taxon>Nectriaceae</taxon>
        <taxon>Thelonectria</taxon>
    </lineage>
</organism>
<accession>A0A9P8VNT2</accession>
<evidence type="ECO:0000313" key="1">
    <source>
        <dbReference type="EMBL" id="KAH6867211.1"/>
    </source>
</evidence>
<reference evidence="1 2" key="1">
    <citation type="journal article" date="2021" name="Nat. Commun.">
        <title>Genetic determinants of endophytism in the Arabidopsis root mycobiome.</title>
        <authorList>
            <person name="Mesny F."/>
            <person name="Miyauchi S."/>
            <person name="Thiergart T."/>
            <person name="Pickel B."/>
            <person name="Atanasova L."/>
            <person name="Karlsson M."/>
            <person name="Huettel B."/>
            <person name="Barry K.W."/>
            <person name="Haridas S."/>
            <person name="Chen C."/>
            <person name="Bauer D."/>
            <person name="Andreopoulos W."/>
            <person name="Pangilinan J."/>
            <person name="LaButti K."/>
            <person name="Riley R."/>
            <person name="Lipzen A."/>
            <person name="Clum A."/>
            <person name="Drula E."/>
            <person name="Henrissat B."/>
            <person name="Kohler A."/>
            <person name="Grigoriev I.V."/>
            <person name="Martin F.M."/>
            <person name="Hacquard S."/>
        </authorList>
    </citation>
    <scope>NUCLEOTIDE SEQUENCE [LARGE SCALE GENOMIC DNA]</scope>
    <source>
        <strain evidence="1 2">MPI-CAGE-CH-0241</strain>
    </source>
</reference>